<protein>
    <submittedName>
        <fullName evidence="1">Uncharacterized protein</fullName>
    </submittedName>
</protein>
<comment type="caution">
    <text evidence="1">The sequence shown here is derived from an EMBL/GenBank/DDBJ whole genome shotgun (WGS) entry which is preliminary data.</text>
</comment>
<dbReference type="PANTHER" id="PTHR19879">
    <property type="entry name" value="TRANSCRIPTION INITIATION FACTOR TFIID"/>
    <property type="match status" value="1"/>
</dbReference>
<proteinExistence type="predicted"/>
<dbReference type="Gene3D" id="2.130.10.10">
    <property type="entry name" value="YVTN repeat-like/Quinoprotein amine dehydrogenase"/>
    <property type="match status" value="2"/>
</dbReference>
<organism evidence="1 2">
    <name type="scientific">Blepharisma stoltei</name>
    <dbReference type="NCBI Taxonomy" id="1481888"/>
    <lineage>
        <taxon>Eukaryota</taxon>
        <taxon>Sar</taxon>
        <taxon>Alveolata</taxon>
        <taxon>Ciliophora</taxon>
        <taxon>Postciliodesmatophora</taxon>
        <taxon>Heterotrichea</taxon>
        <taxon>Heterotrichida</taxon>
        <taxon>Blepharismidae</taxon>
        <taxon>Blepharisma</taxon>
    </lineage>
</organism>
<name>A0AAU9JBC9_9CILI</name>
<gene>
    <name evidence="1" type="ORF">BSTOLATCC_MIC31669</name>
</gene>
<reference evidence="1" key="1">
    <citation type="submission" date="2021-09" db="EMBL/GenBank/DDBJ databases">
        <authorList>
            <consortium name="AG Swart"/>
            <person name="Singh M."/>
            <person name="Singh A."/>
            <person name="Seah K."/>
            <person name="Emmerich C."/>
        </authorList>
    </citation>
    <scope>NUCLEOTIDE SEQUENCE</scope>
    <source>
        <strain evidence="1">ATCC30299</strain>
    </source>
</reference>
<dbReference type="Proteomes" id="UP001162131">
    <property type="component" value="Unassembled WGS sequence"/>
</dbReference>
<dbReference type="SUPFAM" id="SSF69322">
    <property type="entry name" value="Tricorn protease domain 2"/>
    <property type="match status" value="1"/>
</dbReference>
<dbReference type="PANTHER" id="PTHR19879:SF9">
    <property type="entry name" value="TRANSCRIPTION INITIATION FACTOR TFIID SUBUNIT 5"/>
    <property type="match status" value="1"/>
</dbReference>
<accession>A0AAU9JBC9</accession>
<dbReference type="InterPro" id="IPR015943">
    <property type="entry name" value="WD40/YVTN_repeat-like_dom_sf"/>
</dbReference>
<evidence type="ECO:0000313" key="2">
    <source>
        <dbReference type="Proteomes" id="UP001162131"/>
    </source>
</evidence>
<keyword evidence="2" id="KW-1185">Reference proteome</keyword>
<dbReference type="EMBL" id="CAJZBQ010000032">
    <property type="protein sequence ID" value="CAG9322541.1"/>
    <property type="molecule type" value="Genomic_DNA"/>
</dbReference>
<evidence type="ECO:0000313" key="1">
    <source>
        <dbReference type="EMBL" id="CAG9322541.1"/>
    </source>
</evidence>
<sequence length="415" mass="49049">MRNKWRIKNFRNLTFTKCGKFILGVSDSIWIKQVSIISETVELFCDPKWHEIWVYFFLSPSHKYFCLIGKNFSILNSDTKELKFVSKWNPFKNLQAISWSPYEDKVAFANWDGIWLLDVEKQMISAQIRASFWKTWAPCWPICFTKCGRYIIVGWNDGWIRLWVLESQKNQRKIELTENYTTSAAFSSCESYLYRVNNCGSVDRYDIIKKHSENWIKGSGNYYDSVATFSRCRKYVAVQQNSWSLAVWNLDTKEIFCDFETNLISRYDLLSFSGSGKLLFSNNWKSMAIWNLEQNSLVSILECNTNMLAISLNDKYFALSQTYNRSIEIWEFEQDYKKIQNWNSDRPIKSLLFSACCEFLYSGDYVGNVEIWDFRKAEKIRAFGRCNQSVIFMAICPRGLISRTSRKVFLWNPPW</sequence>
<dbReference type="AlphaFoldDB" id="A0AAU9JBC9"/>